<dbReference type="PANTHER" id="PTHR21485">
    <property type="entry name" value="HAD SUPERFAMILY MEMBERS CMAS AND KDSC"/>
    <property type="match status" value="1"/>
</dbReference>
<evidence type="ECO:0000313" key="1">
    <source>
        <dbReference type="EMBL" id="ALB01362.1"/>
    </source>
</evidence>
<dbReference type="KEGG" id="fper:ACH24_00835"/>
<dbReference type="RefSeq" id="WP_064460775.1">
    <property type="nucleotide sequence ID" value="NZ_CP012505.1"/>
</dbReference>
<dbReference type="SUPFAM" id="SSF53448">
    <property type="entry name" value="Nucleotide-diphospho-sugar transferases"/>
    <property type="match status" value="1"/>
</dbReference>
<dbReference type="Gene3D" id="3.90.550.10">
    <property type="entry name" value="Spore Coat Polysaccharide Biosynthesis Protein SpsA, Chain A"/>
    <property type="match status" value="1"/>
</dbReference>
<dbReference type="EMBL" id="CP012505">
    <property type="protein sequence ID" value="ALB01362.1"/>
    <property type="molecule type" value="Genomic_DNA"/>
</dbReference>
<dbReference type="AlphaFoldDB" id="A0AAC8VD62"/>
<dbReference type="PANTHER" id="PTHR21485:SF6">
    <property type="entry name" value="N-ACYLNEURAMINATE CYTIDYLYLTRANSFERASE-RELATED"/>
    <property type="match status" value="1"/>
</dbReference>
<keyword evidence="2" id="KW-1185">Reference proteome</keyword>
<gene>
    <name evidence="1" type="ORF">ACH24_00835</name>
</gene>
<proteinExistence type="predicted"/>
<reference evidence="1 2" key="1">
    <citation type="journal article" date="2016" name="Int. J. Syst. Evol. Microbiol.">
        <title>Reclassification of Wolbachia persica as Francisella persica comb. nov. and emended description of the family Francisellaceae.</title>
        <authorList>
            <person name="Larson M.A."/>
            <person name="Nalbantoglu U."/>
            <person name="Sayood K."/>
            <person name="Zentz E.B."/>
            <person name="Cer R.Z."/>
            <person name="Iwen P.C."/>
            <person name="Francesconi S.C."/>
            <person name="Bishop-Lilly K.A."/>
            <person name="Mokashi V.P."/>
            <person name="Sjostedt A."/>
            <person name="Hinrichs S.H."/>
        </authorList>
    </citation>
    <scope>NUCLEOTIDE SEQUENCE [LARGE SCALE GENOMIC DNA]</scope>
    <source>
        <strain evidence="1 2">FSC845</strain>
    </source>
</reference>
<name>A0AAC8VD62_9GAMM</name>
<dbReference type="InterPro" id="IPR029044">
    <property type="entry name" value="Nucleotide-diphossugar_trans"/>
</dbReference>
<dbReference type="InterPro" id="IPR050793">
    <property type="entry name" value="CMP-NeuNAc_synthase"/>
</dbReference>
<dbReference type="Pfam" id="PF02348">
    <property type="entry name" value="CTP_transf_3"/>
    <property type="match status" value="1"/>
</dbReference>
<evidence type="ECO:0000313" key="2">
    <source>
        <dbReference type="Proteomes" id="UP000242800"/>
    </source>
</evidence>
<dbReference type="GO" id="GO:0008781">
    <property type="term" value="F:N-acylneuraminate cytidylyltransferase activity"/>
    <property type="evidence" value="ECO:0007669"/>
    <property type="project" value="TreeGrafter"/>
</dbReference>
<dbReference type="NCBIfam" id="TIGR03584">
    <property type="entry name" value="PseF"/>
    <property type="match status" value="1"/>
</dbReference>
<dbReference type="CDD" id="cd02513">
    <property type="entry name" value="CMP-NeuAc_Synthase"/>
    <property type="match status" value="1"/>
</dbReference>
<organism evidence="1 2">
    <name type="scientific">Francisella persica ATCC VR-331</name>
    <dbReference type="NCBI Taxonomy" id="1086726"/>
    <lineage>
        <taxon>Bacteria</taxon>
        <taxon>Pseudomonadati</taxon>
        <taxon>Pseudomonadota</taxon>
        <taxon>Gammaproteobacteria</taxon>
        <taxon>Thiotrichales</taxon>
        <taxon>Francisellaceae</taxon>
        <taxon>Francisella</taxon>
    </lineage>
</organism>
<dbReference type="InterPro" id="IPR020039">
    <property type="entry name" value="PseF"/>
</dbReference>
<dbReference type="InterPro" id="IPR003329">
    <property type="entry name" value="Cytidylyl_trans"/>
</dbReference>
<accession>A0AAC8VD62</accession>
<dbReference type="Proteomes" id="UP000242800">
    <property type="component" value="Chromosome"/>
</dbReference>
<sequence>MRLAVIPARGSSKRIPRKNIKHFDGKPIIAHSIQALLDSKVFDRVIVSTDDAEIAEVAKQYSAEVPFMRPSNISDDFATTGDVIKHAVEWYYSKGECVETVCCLYATAPFIKSQDLIDSVGILETGDTECVFSATEFSYPIFRSFALDQQLRPKMFWPENFTKRSQDLQVAYHDAGMFYIAKPSIFIEQKPLFSDYSKAYLIPHYRVQDIDTLEDWKRVELMYGALKSSGEI</sequence>
<protein>
    <submittedName>
        <fullName evidence="1">NeuA</fullName>
    </submittedName>
</protein>